<evidence type="ECO:0000259" key="3">
    <source>
        <dbReference type="Pfam" id="PF25023"/>
    </source>
</evidence>
<dbReference type="Proteomes" id="UP001597362">
    <property type="component" value="Unassembled WGS sequence"/>
</dbReference>
<dbReference type="InterPro" id="IPR022385">
    <property type="entry name" value="Rhs_assc_core"/>
</dbReference>
<dbReference type="EMBL" id="JBHUHO010000021">
    <property type="protein sequence ID" value="MFD2115632.1"/>
    <property type="molecule type" value="Genomic_DNA"/>
</dbReference>
<comment type="caution">
    <text evidence="4">The sequence shown here is derived from an EMBL/GenBank/DDBJ whole genome shotgun (WGS) entry which is preliminary data.</text>
</comment>
<evidence type="ECO:0000259" key="2">
    <source>
        <dbReference type="Pfam" id="PF15526"/>
    </source>
</evidence>
<gene>
    <name evidence="4" type="ORF">ACFSJH_07805</name>
</gene>
<dbReference type="InterPro" id="IPR038181">
    <property type="entry name" value="Ntox21_sf"/>
</dbReference>
<dbReference type="RefSeq" id="WP_377770989.1">
    <property type="nucleotide sequence ID" value="NZ_JBHUHO010000021.1"/>
</dbReference>
<dbReference type="InterPro" id="IPR056823">
    <property type="entry name" value="TEN-like_YD-shell"/>
</dbReference>
<dbReference type="InterPro" id="IPR028190">
    <property type="entry name" value="Ntox21"/>
</dbReference>
<dbReference type="CDD" id="cd20685">
    <property type="entry name" value="CdiA-CT_Ecl_RNase-like"/>
    <property type="match status" value="1"/>
</dbReference>
<dbReference type="Gene3D" id="2.180.10.10">
    <property type="entry name" value="RHS repeat-associated core"/>
    <property type="match status" value="1"/>
</dbReference>
<dbReference type="InterPro" id="IPR031325">
    <property type="entry name" value="RHS_repeat"/>
</dbReference>
<feature type="domain" description="Novel toxin 21" evidence="2">
    <location>
        <begin position="457"/>
        <end position="525"/>
    </location>
</feature>
<dbReference type="Pfam" id="PF15526">
    <property type="entry name" value="Ntox21"/>
    <property type="match status" value="1"/>
</dbReference>
<feature type="domain" description="Teneurin-like YD-shell" evidence="3">
    <location>
        <begin position="191"/>
        <end position="306"/>
    </location>
</feature>
<sequence length="526" mass="59613">MCPNPPALAGGRFSKEKPEKYYLTDIMYLMYKCSKLAYISTIKDAETNVILAYEVSASLGMEISNITNRQATKQSVVMEDNTFTYDALSRIATSTLFDESYTYDKRGNRQTLATEATPLDSLNSDYAYDEWDRLTKVTTEEGKEVTYRYNGDNLLVERSDEDTTIRYYYDGQQIISEAWVDLDGTVREKISYLLGNNLAMLETAAGEKGYYMVNGHGDVTGITDTEGELINEYTYDIWGKPLEHFETIEQSFRYSGEYWDEETNLQYLRARWYDPSIGRFINEDVYEGELANPLSQNLYTYVHNNPLIYVDPTGNWCQSANGKYSHVGGYNGGEKGREYHFDVKGAMYVPNSYVYNYPSLSYDQLYVRYQMKLLSEQLQRDMEQRQREINQQMINFMDDITGVSAYRTLTNPDSSPLDALAALSTISLPGVKGKSGNPLKTQKAGKTLKLTNGQAGDLAKYLGITVVKNVKTSKGQLVYSNSKIFISPDVDSHNGGVWKAAKTINELNSKDTRYGTYDALLNPIGK</sequence>
<name>A0ABW4YJ46_9BACL</name>
<dbReference type="PANTHER" id="PTHR32305:SF17">
    <property type="entry name" value="TRNA NUCLEASE WAPA"/>
    <property type="match status" value="1"/>
</dbReference>
<evidence type="ECO:0000256" key="1">
    <source>
        <dbReference type="ARBA" id="ARBA00022737"/>
    </source>
</evidence>
<organism evidence="4 5">
    <name type="scientific">Paenibacillus yanchengensis</name>
    <dbReference type="NCBI Taxonomy" id="2035833"/>
    <lineage>
        <taxon>Bacteria</taxon>
        <taxon>Bacillati</taxon>
        <taxon>Bacillota</taxon>
        <taxon>Bacilli</taxon>
        <taxon>Bacillales</taxon>
        <taxon>Paenibacillaceae</taxon>
        <taxon>Paenibacillus</taxon>
    </lineage>
</organism>
<dbReference type="Pfam" id="PF05593">
    <property type="entry name" value="RHS_repeat"/>
    <property type="match status" value="1"/>
</dbReference>
<dbReference type="Pfam" id="PF25023">
    <property type="entry name" value="TEN_YD-shell"/>
    <property type="match status" value="1"/>
</dbReference>
<accession>A0ABW4YJ46</accession>
<dbReference type="InterPro" id="IPR050708">
    <property type="entry name" value="T6SS_VgrG/RHS"/>
</dbReference>
<protein>
    <submittedName>
        <fullName evidence="4">RHS repeat-associated core domain-containing protein</fullName>
    </submittedName>
</protein>
<evidence type="ECO:0000313" key="5">
    <source>
        <dbReference type="Proteomes" id="UP001597362"/>
    </source>
</evidence>
<keyword evidence="5" id="KW-1185">Reference proteome</keyword>
<dbReference type="Gene3D" id="3.10.380.20">
    <property type="entry name" value="Novel toxin 21 (CdiA), C-terminal domain"/>
    <property type="match status" value="1"/>
</dbReference>
<proteinExistence type="predicted"/>
<reference evidence="5" key="1">
    <citation type="journal article" date="2019" name="Int. J. Syst. Evol. Microbiol.">
        <title>The Global Catalogue of Microorganisms (GCM) 10K type strain sequencing project: providing services to taxonomists for standard genome sequencing and annotation.</title>
        <authorList>
            <consortium name="The Broad Institute Genomics Platform"/>
            <consortium name="The Broad Institute Genome Sequencing Center for Infectious Disease"/>
            <person name="Wu L."/>
            <person name="Ma J."/>
        </authorList>
    </citation>
    <scope>NUCLEOTIDE SEQUENCE [LARGE SCALE GENOMIC DNA]</scope>
    <source>
        <strain evidence="5">GH52</strain>
    </source>
</reference>
<dbReference type="NCBIfam" id="TIGR03696">
    <property type="entry name" value="Rhs_assc_core"/>
    <property type="match status" value="1"/>
</dbReference>
<keyword evidence="1" id="KW-0677">Repeat</keyword>
<dbReference type="PANTHER" id="PTHR32305">
    <property type="match status" value="1"/>
</dbReference>
<evidence type="ECO:0000313" key="4">
    <source>
        <dbReference type="EMBL" id="MFD2115632.1"/>
    </source>
</evidence>